<evidence type="ECO:0000313" key="2">
    <source>
        <dbReference type="Proteomes" id="UP001276300"/>
    </source>
</evidence>
<accession>A0AAW9CEZ9</accession>
<name>A0AAW9CEZ9_KLUCR</name>
<dbReference type="RefSeq" id="WP_318243305.1">
    <property type="nucleotide sequence ID" value="NZ_JAUEQX010000029.1"/>
</dbReference>
<evidence type="ECO:0000313" key="1">
    <source>
        <dbReference type="EMBL" id="MDW3780084.1"/>
    </source>
</evidence>
<dbReference type="EMBL" id="JAUEQX010000029">
    <property type="protein sequence ID" value="MDW3780084.1"/>
    <property type="molecule type" value="Genomic_DNA"/>
</dbReference>
<gene>
    <name evidence="1" type="ORF">QWU01_25145</name>
</gene>
<proteinExistence type="predicted"/>
<comment type="caution">
    <text evidence="1">The sequence shown here is derived from an EMBL/GenBank/DDBJ whole genome shotgun (WGS) entry which is preliminary data.</text>
</comment>
<dbReference type="Proteomes" id="UP001276300">
    <property type="component" value="Unassembled WGS sequence"/>
</dbReference>
<dbReference type="Pfam" id="PF02413">
    <property type="entry name" value="Caudo_TAP"/>
    <property type="match status" value="1"/>
</dbReference>
<dbReference type="AlphaFoldDB" id="A0AAW9CEZ9"/>
<sequence>MKIIYVNQEDNRSWSTTPSAFDGLNYPAIVPDDFTGGAMTHNRVTDEWVTDPAYVRTHVDDVYDAEATRSQLKSEADDIMSGWVLDLNLEIISDEDKQKLIAWRLYVKALDALELDAAPDIEWPPRPEN</sequence>
<reference evidence="1" key="1">
    <citation type="journal article" date="2023" name="J Glob Antimicrob Resist">
        <title>Emergence of NDM-1 and KPC-3 carbapenemases in Kluyvera cryocrescens: Investigating genetic heterogeneity and acquisition routes of blaNDM-1 in Enterobacterales species in Portugal.</title>
        <authorList>
            <person name="Loiodice M."/>
            <person name="Ribeiro M."/>
            <person name="Peixe L."/>
            <person name="Novais A."/>
        </authorList>
    </citation>
    <scope>NUCLEOTIDE SEQUENCE</scope>
    <source>
        <strain evidence="1">K629</strain>
    </source>
</reference>
<organism evidence="1 2">
    <name type="scientific">Kluyvera cryocrescens</name>
    <name type="common">Kluyvera citrophila</name>
    <dbReference type="NCBI Taxonomy" id="580"/>
    <lineage>
        <taxon>Bacteria</taxon>
        <taxon>Pseudomonadati</taxon>
        <taxon>Pseudomonadota</taxon>
        <taxon>Gammaproteobacteria</taxon>
        <taxon>Enterobacterales</taxon>
        <taxon>Enterobacteriaceae</taxon>
        <taxon>Kluyvera</taxon>
    </lineage>
</organism>
<protein>
    <submittedName>
        <fullName evidence="1">Tail fiber assembly protein</fullName>
    </submittedName>
</protein>
<dbReference type="InterPro" id="IPR003458">
    <property type="entry name" value="Phage_T4_Gp38_tail_assem"/>
</dbReference>